<dbReference type="EMBL" id="BAABGN010000002">
    <property type="protein sequence ID" value="GAA4418822.1"/>
    <property type="molecule type" value="Genomic_DNA"/>
</dbReference>
<name>A0ABP8KXS9_9MICO</name>
<keyword evidence="1" id="KW-0472">Membrane</keyword>
<gene>
    <name evidence="2" type="ORF">GCM10023169_08850</name>
</gene>
<feature type="transmembrane region" description="Helical" evidence="1">
    <location>
        <begin position="13"/>
        <end position="32"/>
    </location>
</feature>
<dbReference type="Proteomes" id="UP001500622">
    <property type="component" value="Unassembled WGS sequence"/>
</dbReference>
<dbReference type="Gene3D" id="1.10.287.70">
    <property type="match status" value="1"/>
</dbReference>
<keyword evidence="3" id="KW-1185">Reference proteome</keyword>
<evidence type="ECO:0000256" key="1">
    <source>
        <dbReference type="SAM" id="Phobius"/>
    </source>
</evidence>
<feature type="transmembrane region" description="Helical" evidence="1">
    <location>
        <begin position="74"/>
        <end position="97"/>
    </location>
</feature>
<comment type="caution">
    <text evidence="2">The sequence shown here is derived from an EMBL/GenBank/DDBJ whole genome shotgun (WGS) entry which is preliminary data.</text>
</comment>
<dbReference type="SUPFAM" id="SSF81324">
    <property type="entry name" value="Voltage-gated potassium channels"/>
    <property type="match status" value="1"/>
</dbReference>
<organism evidence="2 3">
    <name type="scientific">Georgenia halophila</name>
    <dbReference type="NCBI Taxonomy" id="620889"/>
    <lineage>
        <taxon>Bacteria</taxon>
        <taxon>Bacillati</taxon>
        <taxon>Actinomycetota</taxon>
        <taxon>Actinomycetes</taxon>
        <taxon>Micrococcales</taxon>
        <taxon>Bogoriellaceae</taxon>
        <taxon>Georgenia</taxon>
    </lineage>
</organism>
<accession>A0ABP8KXS9</accession>
<feature type="transmembrane region" description="Helical" evidence="1">
    <location>
        <begin position="134"/>
        <end position="151"/>
    </location>
</feature>
<evidence type="ECO:0000313" key="3">
    <source>
        <dbReference type="Proteomes" id="UP001500622"/>
    </source>
</evidence>
<feature type="transmembrane region" description="Helical" evidence="1">
    <location>
        <begin position="44"/>
        <end position="62"/>
    </location>
</feature>
<keyword evidence="1" id="KW-0812">Transmembrane</keyword>
<reference evidence="3" key="1">
    <citation type="journal article" date="2019" name="Int. J. Syst. Evol. Microbiol.">
        <title>The Global Catalogue of Microorganisms (GCM) 10K type strain sequencing project: providing services to taxonomists for standard genome sequencing and annotation.</title>
        <authorList>
            <consortium name="The Broad Institute Genomics Platform"/>
            <consortium name="The Broad Institute Genome Sequencing Center for Infectious Disease"/>
            <person name="Wu L."/>
            <person name="Ma J."/>
        </authorList>
    </citation>
    <scope>NUCLEOTIDE SEQUENCE [LARGE SCALE GENOMIC DNA]</scope>
    <source>
        <strain evidence="3">JCM 17810</strain>
    </source>
</reference>
<sequence length="213" mass="23314">MSTDPEATWEQRLALPVLIAALVSVPAVWLTLLEEPYATVGRVGSWLTGAVLVAETVVLFFVTGDKIDWLRRHVWLVLLTIGVVIAVVLAVGPAQLLRLVRLVGALRVLRVRHIVRAGRTLQDRTGLGKRWERVTTVVVTLVVAAFVAIILADPTSRTRVLIENFLGEVGFTTAVVLAGLLLGLAVFILVRNRGRSDDEADRETKDRDAPTTE</sequence>
<feature type="transmembrane region" description="Helical" evidence="1">
    <location>
        <begin position="171"/>
        <end position="190"/>
    </location>
</feature>
<protein>
    <submittedName>
        <fullName evidence="2">Uncharacterized protein</fullName>
    </submittedName>
</protein>
<evidence type="ECO:0000313" key="2">
    <source>
        <dbReference type="EMBL" id="GAA4418822.1"/>
    </source>
</evidence>
<dbReference type="RefSeq" id="WP_345215261.1">
    <property type="nucleotide sequence ID" value="NZ_BAABGN010000002.1"/>
</dbReference>
<keyword evidence="1" id="KW-1133">Transmembrane helix</keyword>
<proteinExistence type="predicted"/>